<dbReference type="EMBL" id="KL250488">
    <property type="protein sequence ID" value="KGB31982.1"/>
    <property type="molecule type" value="Genomic_DNA"/>
</dbReference>
<name>A0A094ZE12_SCHHA</name>
<organism evidence="1">
    <name type="scientific">Schistosoma haematobium</name>
    <name type="common">Blood fluke</name>
    <dbReference type="NCBI Taxonomy" id="6185"/>
    <lineage>
        <taxon>Eukaryota</taxon>
        <taxon>Metazoa</taxon>
        <taxon>Spiralia</taxon>
        <taxon>Lophotrochozoa</taxon>
        <taxon>Platyhelminthes</taxon>
        <taxon>Trematoda</taxon>
        <taxon>Digenea</taxon>
        <taxon>Strigeidida</taxon>
        <taxon>Schistosomatoidea</taxon>
        <taxon>Schistosomatidae</taxon>
        <taxon>Schistosoma</taxon>
    </lineage>
</organism>
<dbReference type="STRING" id="6185.A0A094ZE12"/>
<reference evidence="1" key="1">
    <citation type="journal article" date="2012" name="Nat. Genet.">
        <title>Whole-genome sequence of Schistosoma haematobium.</title>
        <authorList>
            <person name="Young N.D."/>
            <person name="Jex A.R."/>
            <person name="Li B."/>
            <person name="Liu S."/>
            <person name="Yang L."/>
            <person name="Xiong Z."/>
            <person name="Li Y."/>
            <person name="Cantacessi C."/>
            <person name="Hall R.S."/>
            <person name="Xu X."/>
            <person name="Chen F."/>
            <person name="Wu X."/>
            <person name="Zerlotini A."/>
            <person name="Oliveira G."/>
            <person name="Hofmann A."/>
            <person name="Zhang G."/>
            <person name="Fang X."/>
            <person name="Kang Y."/>
            <person name="Campbell B.E."/>
            <person name="Loukas A."/>
            <person name="Ranganathan S."/>
            <person name="Rollinson D."/>
            <person name="Rinaldi G."/>
            <person name="Brindley P.J."/>
            <person name="Yang H."/>
            <person name="Wang J."/>
            <person name="Wang J."/>
            <person name="Gasser R.B."/>
        </authorList>
    </citation>
    <scope>NUCLEOTIDE SEQUENCE [LARGE SCALE GENOMIC DNA]</scope>
</reference>
<dbReference type="AlphaFoldDB" id="A0A094ZE12"/>
<accession>A0A094ZE12</accession>
<evidence type="ECO:0000313" key="1">
    <source>
        <dbReference type="EMBL" id="KGB31982.1"/>
    </source>
</evidence>
<sequence length="42" mass="4934">MIEICICTLQNRILKVSRNESINQTTNYNFSEYLQPTNTILL</sequence>
<proteinExistence type="predicted"/>
<gene>
    <name evidence="1" type="ORF">MS3_00099</name>
</gene>
<protein>
    <submittedName>
        <fullName evidence="1">Uncharacterized protein</fullName>
    </submittedName>
</protein>